<evidence type="ECO:0000313" key="6">
    <source>
        <dbReference type="EMBL" id="KAH0818623.1"/>
    </source>
</evidence>
<dbReference type="PROSITE" id="PS50923">
    <property type="entry name" value="SUSHI"/>
    <property type="match status" value="1"/>
</dbReference>
<sequence>MHIVLIYTSIIFEGAFIRKQNSFKKIFFVSNPLFRPFAKSYSILKIITMNSLLEICPPIYSNSILTVKCIANGKETINCTDALDGTIAHFRCASFYEDSRLARPTAVCTAGKWSESVPDCRPVCGKISKTRHPALIVGGRVSKKRQFPWQAALYHSVNQSLLCGGTLLNERVILTGYMKNGNYFPIGRVRHGSIFETGCRFFGLHGKRRFSPLADTEEKRCNSHQYGFYTVVYNYSDNFILRNLVRFKLSIGDDGKCENCTTIITPPPSITDETGSTLDPTEPTEPTKRPQGGCILPEHPDSGRWSVLGNSSQLLSAGKFVEKSTILRVQCNEKHKLDGHDLLVCRSGSWSGKVGKCLKTCSSIQNTVTTKVVCEFKGKEIDNCTDPEDGTIAKFKCAPFYEEKSLNLGPLLCVDGTWSRPAPKCVPVCGQKFNSSAALIVNGSTALKGEFPWQAAIYERGESPGTSKLYCSGTLISERIILTAAYCVTDYDGKLLPKSEYTLAVGKYYRSFSDPRDAHQAQFSEVEDIFVPVQYKGISQNYSNSGDIAIMVSKKVFKFSLTVQPVCVDWTKILDNFSSSEKKEFGYVGLMLFI</sequence>
<comment type="caution">
    <text evidence="6">The sequence shown here is derived from an EMBL/GenBank/DDBJ whole genome shotgun (WGS) entry which is preliminary data.</text>
</comment>
<protein>
    <submittedName>
        <fullName evidence="6">Uncharacterized protein</fullName>
    </submittedName>
</protein>
<dbReference type="Pfam" id="PF00089">
    <property type="entry name" value="Trypsin"/>
    <property type="match status" value="2"/>
</dbReference>
<dbReference type="GO" id="GO:0006508">
    <property type="term" value="P:proteolysis"/>
    <property type="evidence" value="ECO:0007669"/>
    <property type="project" value="InterPro"/>
</dbReference>
<keyword evidence="2" id="KW-0768">Sushi</keyword>
<evidence type="ECO:0000256" key="2">
    <source>
        <dbReference type="PROSITE-ProRule" id="PRU00302"/>
    </source>
</evidence>
<dbReference type="Proteomes" id="UP000719412">
    <property type="component" value="Unassembled WGS sequence"/>
</dbReference>
<reference evidence="6" key="2">
    <citation type="submission" date="2021-08" db="EMBL/GenBank/DDBJ databases">
        <authorList>
            <person name="Eriksson T."/>
        </authorList>
    </citation>
    <scope>NUCLEOTIDE SEQUENCE</scope>
    <source>
        <strain evidence="6">Stoneville</strain>
        <tissue evidence="6">Whole head</tissue>
    </source>
</reference>
<evidence type="ECO:0000259" key="4">
    <source>
        <dbReference type="PROSITE" id="PS50240"/>
    </source>
</evidence>
<dbReference type="PANTHER" id="PTHR24252:SF7">
    <property type="entry name" value="HYALIN"/>
    <property type="match status" value="1"/>
</dbReference>
<accession>A0A8J6HQU6</accession>
<evidence type="ECO:0000313" key="7">
    <source>
        <dbReference type="Proteomes" id="UP000719412"/>
    </source>
</evidence>
<name>A0A8J6HQU6_TENMO</name>
<keyword evidence="7" id="KW-1185">Reference proteome</keyword>
<keyword evidence="1" id="KW-1015">Disulfide bond</keyword>
<evidence type="ECO:0000256" key="1">
    <source>
        <dbReference type="ARBA" id="ARBA00023157"/>
    </source>
</evidence>
<dbReference type="SUPFAM" id="SSF50494">
    <property type="entry name" value="Trypsin-like serine proteases"/>
    <property type="match status" value="2"/>
</dbReference>
<dbReference type="AlphaFoldDB" id="A0A8J6HQU6"/>
<feature type="region of interest" description="Disordered" evidence="3">
    <location>
        <begin position="269"/>
        <end position="293"/>
    </location>
</feature>
<dbReference type="InterPro" id="IPR001254">
    <property type="entry name" value="Trypsin_dom"/>
</dbReference>
<dbReference type="InterPro" id="IPR043504">
    <property type="entry name" value="Peptidase_S1_PA_chymotrypsin"/>
</dbReference>
<dbReference type="SUPFAM" id="SSF57535">
    <property type="entry name" value="Complement control module/SCR domain"/>
    <property type="match status" value="1"/>
</dbReference>
<dbReference type="Gene3D" id="2.10.70.10">
    <property type="entry name" value="Complement Module, domain 1"/>
    <property type="match status" value="2"/>
</dbReference>
<dbReference type="SMART" id="SM00020">
    <property type="entry name" value="Tryp_SPc"/>
    <property type="match status" value="1"/>
</dbReference>
<feature type="domain" description="Sushi" evidence="5">
    <location>
        <begin position="292"/>
        <end position="359"/>
    </location>
</feature>
<comment type="caution">
    <text evidence="2">Lacks conserved residue(s) required for the propagation of feature annotation.</text>
</comment>
<dbReference type="GO" id="GO:0004252">
    <property type="term" value="F:serine-type endopeptidase activity"/>
    <property type="evidence" value="ECO:0007669"/>
    <property type="project" value="InterPro"/>
</dbReference>
<dbReference type="InterPro" id="IPR035976">
    <property type="entry name" value="Sushi/SCR/CCP_sf"/>
</dbReference>
<gene>
    <name evidence="6" type="ORF">GEV33_004168</name>
</gene>
<dbReference type="SMART" id="SM00032">
    <property type="entry name" value="CCP"/>
    <property type="match status" value="3"/>
</dbReference>
<dbReference type="InterPro" id="IPR009003">
    <property type="entry name" value="Peptidase_S1_PA"/>
</dbReference>
<feature type="domain" description="Peptidase S1" evidence="4">
    <location>
        <begin position="440"/>
        <end position="594"/>
    </location>
</feature>
<organism evidence="6 7">
    <name type="scientific">Tenebrio molitor</name>
    <name type="common">Yellow mealworm beetle</name>
    <dbReference type="NCBI Taxonomy" id="7067"/>
    <lineage>
        <taxon>Eukaryota</taxon>
        <taxon>Metazoa</taxon>
        <taxon>Ecdysozoa</taxon>
        <taxon>Arthropoda</taxon>
        <taxon>Hexapoda</taxon>
        <taxon>Insecta</taxon>
        <taxon>Pterygota</taxon>
        <taxon>Neoptera</taxon>
        <taxon>Endopterygota</taxon>
        <taxon>Coleoptera</taxon>
        <taxon>Polyphaga</taxon>
        <taxon>Cucujiformia</taxon>
        <taxon>Tenebrionidae</taxon>
        <taxon>Tenebrio</taxon>
    </lineage>
</organism>
<dbReference type="Gene3D" id="2.40.10.10">
    <property type="entry name" value="Trypsin-like serine proteases"/>
    <property type="match status" value="2"/>
</dbReference>
<dbReference type="PANTHER" id="PTHR24252">
    <property type="entry name" value="ACROSIN-RELATED"/>
    <property type="match status" value="1"/>
</dbReference>
<dbReference type="InterPro" id="IPR000436">
    <property type="entry name" value="Sushi_SCR_CCP_dom"/>
</dbReference>
<evidence type="ECO:0000259" key="5">
    <source>
        <dbReference type="PROSITE" id="PS50923"/>
    </source>
</evidence>
<dbReference type="CDD" id="cd00033">
    <property type="entry name" value="CCP"/>
    <property type="match status" value="1"/>
</dbReference>
<proteinExistence type="predicted"/>
<dbReference type="PROSITE" id="PS50240">
    <property type="entry name" value="TRYPSIN_DOM"/>
    <property type="match status" value="1"/>
</dbReference>
<evidence type="ECO:0000256" key="3">
    <source>
        <dbReference type="SAM" id="MobiDB-lite"/>
    </source>
</evidence>
<dbReference type="EMBL" id="JABDTM020017041">
    <property type="protein sequence ID" value="KAH0818623.1"/>
    <property type="molecule type" value="Genomic_DNA"/>
</dbReference>
<reference evidence="6" key="1">
    <citation type="journal article" date="2020" name="J Insects Food Feed">
        <title>The yellow mealworm (Tenebrio molitor) genome: a resource for the emerging insects as food and feed industry.</title>
        <authorList>
            <person name="Eriksson T."/>
            <person name="Andere A."/>
            <person name="Kelstrup H."/>
            <person name="Emery V."/>
            <person name="Picard C."/>
        </authorList>
    </citation>
    <scope>NUCLEOTIDE SEQUENCE</scope>
    <source>
        <strain evidence="6">Stoneville</strain>
        <tissue evidence="6">Whole head</tissue>
    </source>
</reference>